<proteinExistence type="predicted"/>
<comment type="caution">
    <text evidence="2">The sequence shown here is derived from an EMBL/GenBank/DDBJ whole genome shotgun (WGS) entry which is preliminary data.</text>
</comment>
<gene>
    <name evidence="2" type="ORF">QQX98_002606</name>
</gene>
<sequence>MAAKAVGHEPTLPALDPVHAEIRVLELEPGSPDSPIHCRFHVTTLNDLQFSYEAMSYAWGNASATGRQLIFLENVEVRVMQNLGDALQRLRRRDESRFLWVDALCINQADDEEKTQQVGLMHRIYTQCTQCAIWLGPLGEIEPADAEDAIHLLGWVGDGRDEPEFLRDNHHESRRRAAAAASKAFITLPWWGRIWTVQEAILPRQATVYWGPSEISWEWLHRAADRFFDNPGGQMMDEIWDNNAAVDIQSVVRGLYMTVDEPLFDMLWRWRYRQATDPRDKVYGVLGFRDDISLETVTSCDYSIDVRTLYEGVTADLIRAGGDLEPLMGRGGEVSEIPGLASWAVDWHGVRDDSKRSRSDFWEHHNIWHTRGYTADRGMYGVGEGLRMHDDHTLILQGLKVDRIKMVEDCQGNMDSGPIGTMFLTGGPRWGRLISRFHELYPGQLPENWMSAFLGLITGKLDPSNPDEGPGIGGWMNHIVRPQAVFVTESGRFGLGPRNTLEGQEVWIVGGSRVPVILNPLSDEGSICDFSFAAECFVYGIMKGEAVEGREHLRKDIRVH</sequence>
<name>A0ABR1HII1_9HYPO</name>
<protein>
    <recommendedName>
        <fullName evidence="1">Heterokaryon incompatibility domain-containing protein</fullName>
    </recommendedName>
</protein>
<dbReference type="Pfam" id="PF06985">
    <property type="entry name" value="HET"/>
    <property type="match status" value="1"/>
</dbReference>
<feature type="domain" description="Heterokaryon incompatibility" evidence="1">
    <location>
        <begin position="52"/>
        <end position="199"/>
    </location>
</feature>
<dbReference type="InterPro" id="IPR052895">
    <property type="entry name" value="HetReg/Transcr_Mod"/>
</dbReference>
<keyword evidence="3" id="KW-1185">Reference proteome</keyword>
<reference evidence="2 3" key="1">
    <citation type="journal article" date="2025" name="Microbiol. Resour. Announc.">
        <title>Draft genome sequences for Neonectria magnoliae and Neonectria punicea, canker pathogens of Liriodendron tulipifera and Acer saccharum in West Virginia.</title>
        <authorList>
            <person name="Petronek H.M."/>
            <person name="Kasson M.T."/>
            <person name="Metheny A.M."/>
            <person name="Stauder C.M."/>
            <person name="Lovett B."/>
            <person name="Lynch S.C."/>
            <person name="Garnas J.R."/>
            <person name="Kasson L.R."/>
            <person name="Stajich J.E."/>
        </authorList>
    </citation>
    <scope>NUCLEOTIDE SEQUENCE [LARGE SCALE GENOMIC DNA]</scope>
    <source>
        <strain evidence="2 3">NRRL 64653</strain>
    </source>
</reference>
<dbReference type="EMBL" id="JAZAVJ010000027">
    <property type="protein sequence ID" value="KAK7420802.1"/>
    <property type="molecule type" value="Genomic_DNA"/>
</dbReference>
<dbReference type="PANTHER" id="PTHR24148:SF82">
    <property type="entry name" value="HETEROKARYON INCOMPATIBILITY DOMAIN-CONTAINING PROTEIN"/>
    <property type="match status" value="1"/>
</dbReference>
<organism evidence="2 3">
    <name type="scientific">Neonectria punicea</name>
    <dbReference type="NCBI Taxonomy" id="979145"/>
    <lineage>
        <taxon>Eukaryota</taxon>
        <taxon>Fungi</taxon>
        <taxon>Dikarya</taxon>
        <taxon>Ascomycota</taxon>
        <taxon>Pezizomycotina</taxon>
        <taxon>Sordariomycetes</taxon>
        <taxon>Hypocreomycetidae</taxon>
        <taxon>Hypocreales</taxon>
        <taxon>Nectriaceae</taxon>
        <taxon>Neonectria</taxon>
    </lineage>
</organism>
<accession>A0ABR1HII1</accession>
<dbReference type="Proteomes" id="UP001498476">
    <property type="component" value="Unassembled WGS sequence"/>
</dbReference>
<evidence type="ECO:0000313" key="3">
    <source>
        <dbReference type="Proteomes" id="UP001498476"/>
    </source>
</evidence>
<dbReference type="PANTHER" id="PTHR24148">
    <property type="entry name" value="ANKYRIN REPEAT DOMAIN-CONTAINING PROTEIN 39 HOMOLOG-RELATED"/>
    <property type="match status" value="1"/>
</dbReference>
<evidence type="ECO:0000313" key="2">
    <source>
        <dbReference type="EMBL" id="KAK7420802.1"/>
    </source>
</evidence>
<dbReference type="InterPro" id="IPR010730">
    <property type="entry name" value="HET"/>
</dbReference>
<evidence type="ECO:0000259" key="1">
    <source>
        <dbReference type="Pfam" id="PF06985"/>
    </source>
</evidence>